<sequence length="366" mass="41645">MCSQPCSVRYFYGHEQVNGSGKKRRRLYDHYNLATSDSGKELAIFLKSQPASSLKCPGTDQIRRPGLANKRTCNAGHVTWSRTIKLIFVGCQLTTEFFRIDVNVLDAYHESSLGTKGDIRWPSFQGTLWSLSTANSPPKLDGHEANEGRRSVNRPAHVISWAEMRGPVVHSCPQSTLENVPSVNIWEERKKRFLRRLALHSSKLRSSRQEPVRRYLLATHPRPKKTRFRKDGRIAGMRKSGRGRVGDKDFREEMGDEETKTGGEAARRIRESDRASRLYSHYPTTCFPLMIQGNPLSIMPWAETVASKRIQSLNEVFVTLNYGQPSVNVPCDNMRGWLKWEDGREKAGSDERVSSPKPLRSHLYSS</sequence>
<dbReference type="AlphaFoldDB" id="A0AAE0YMZ6"/>
<accession>A0AAE0YMZ6</accession>
<feature type="compositionally biased region" description="Basic and acidic residues" evidence="1">
    <location>
        <begin position="343"/>
        <end position="354"/>
    </location>
</feature>
<gene>
    <name evidence="2" type="ORF">RRG08_062135</name>
</gene>
<keyword evidence="3" id="KW-1185">Reference proteome</keyword>
<protein>
    <submittedName>
        <fullName evidence="2">Uncharacterized protein</fullName>
    </submittedName>
</protein>
<feature type="compositionally biased region" description="Basic and acidic residues" evidence="1">
    <location>
        <begin position="244"/>
        <end position="272"/>
    </location>
</feature>
<evidence type="ECO:0000313" key="3">
    <source>
        <dbReference type="Proteomes" id="UP001283361"/>
    </source>
</evidence>
<reference evidence="2" key="1">
    <citation type="journal article" date="2023" name="G3 (Bethesda)">
        <title>A reference genome for the long-term kleptoplast-retaining sea slug Elysia crispata morphotype clarki.</title>
        <authorList>
            <person name="Eastman K.E."/>
            <person name="Pendleton A.L."/>
            <person name="Shaikh M.A."/>
            <person name="Suttiyut T."/>
            <person name="Ogas R."/>
            <person name="Tomko P."/>
            <person name="Gavelis G."/>
            <person name="Widhalm J.R."/>
            <person name="Wisecaver J.H."/>
        </authorList>
    </citation>
    <scope>NUCLEOTIDE SEQUENCE</scope>
    <source>
        <strain evidence="2">ECLA1</strain>
    </source>
</reference>
<dbReference type="Proteomes" id="UP001283361">
    <property type="component" value="Unassembled WGS sequence"/>
</dbReference>
<proteinExistence type="predicted"/>
<dbReference type="EMBL" id="JAWDGP010005802">
    <property type="protein sequence ID" value="KAK3751964.1"/>
    <property type="molecule type" value="Genomic_DNA"/>
</dbReference>
<organism evidence="2 3">
    <name type="scientific">Elysia crispata</name>
    <name type="common">lettuce slug</name>
    <dbReference type="NCBI Taxonomy" id="231223"/>
    <lineage>
        <taxon>Eukaryota</taxon>
        <taxon>Metazoa</taxon>
        <taxon>Spiralia</taxon>
        <taxon>Lophotrochozoa</taxon>
        <taxon>Mollusca</taxon>
        <taxon>Gastropoda</taxon>
        <taxon>Heterobranchia</taxon>
        <taxon>Euthyneura</taxon>
        <taxon>Panpulmonata</taxon>
        <taxon>Sacoglossa</taxon>
        <taxon>Placobranchoidea</taxon>
        <taxon>Plakobranchidae</taxon>
        <taxon>Elysia</taxon>
    </lineage>
</organism>
<feature type="region of interest" description="Disordered" evidence="1">
    <location>
        <begin position="343"/>
        <end position="366"/>
    </location>
</feature>
<feature type="region of interest" description="Disordered" evidence="1">
    <location>
        <begin position="237"/>
        <end position="272"/>
    </location>
</feature>
<name>A0AAE0YMZ6_9GAST</name>
<comment type="caution">
    <text evidence="2">The sequence shown here is derived from an EMBL/GenBank/DDBJ whole genome shotgun (WGS) entry which is preliminary data.</text>
</comment>
<evidence type="ECO:0000313" key="2">
    <source>
        <dbReference type="EMBL" id="KAK3751964.1"/>
    </source>
</evidence>
<evidence type="ECO:0000256" key="1">
    <source>
        <dbReference type="SAM" id="MobiDB-lite"/>
    </source>
</evidence>